<evidence type="ECO:0000313" key="1">
    <source>
        <dbReference type="EMBL" id="CCC90293.1"/>
    </source>
</evidence>
<accession>G0ULN8</accession>
<gene>
    <name evidence="1" type="ORF">TCIL3000_4_4080</name>
</gene>
<protein>
    <submittedName>
        <fullName evidence="1">Uncharacterized protein</fullName>
    </submittedName>
</protein>
<dbReference type="EMBL" id="HE575317">
    <property type="protein sequence ID" value="CCC90293.1"/>
    <property type="molecule type" value="Genomic_DNA"/>
</dbReference>
<name>G0ULN8_TRYCI</name>
<dbReference type="AlphaFoldDB" id="G0ULN8"/>
<sequence length="105" mass="12355">MLGSSFHEYLVRFKLREKRRTRPDMFDSIESLDKRSIGEYICIYTSCGSPECCLDYKGASGLLPNRFLFSRRYHNSLYQHVYRCGDSDHHLPSTGLIRILSYHIE</sequence>
<organism evidence="1">
    <name type="scientific">Trypanosoma congolense (strain IL3000)</name>
    <dbReference type="NCBI Taxonomy" id="1068625"/>
    <lineage>
        <taxon>Eukaryota</taxon>
        <taxon>Discoba</taxon>
        <taxon>Euglenozoa</taxon>
        <taxon>Kinetoplastea</taxon>
        <taxon>Metakinetoplastina</taxon>
        <taxon>Trypanosomatida</taxon>
        <taxon>Trypanosomatidae</taxon>
        <taxon>Trypanosoma</taxon>
        <taxon>Nannomonas</taxon>
    </lineage>
</organism>
<proteinExistence type="predicted"/>
<reference evidence="1" key="1">
    <citation type="journal article" date="2012" name="Proc. Natl. Acad. Sci. U.S.A.">
        <title>Antigenic diversity is generated by distinct evolutionary mechanisms in African trypanosome species.</title>
        <authorList>
            <person name="Jackson A.P."/>
            <person name="Berry A."/>
            <person name="Aslett M."/>
            <person name="Allison H.C."/>
            <person name="Burton P."/>
            <person name="Vavrova-Anderson J."/>
            <person name="Brown R."/>
            <person name="Browne H."/>
            <person name="Corton N."/>
            <person name="Hauser H."/>
            <person name="Gamble J."/>
            <person name="Gilderthorp R."/>
            <person name="Marcello L."/>
            <person name="McQuillan J."/>
            <person name="Otto T.D."/>
            <person name="Quail M.A."/>
            <person name="Sanders M.J."/>
            <person name="van Tonder A."/>
            <person name="Ginger M.L."/>
            <person name="Field M.C."/>
            <person name="Barry J.D."/>
            <person name="Hertz-Fowler C."/>
            <person name="Berriman M."/>
        </authorList>
    </citation>
    <scope>NUCLEOTIDE SEQUENCE</scope>
    <source>
        <strain evidence="1">IL3000</strain>
    </source>
</reference>